<evidence type="ECO:0000313" key="1">
    <source>
        <dbReference type="EMBL" id="TDV49809.1"/>
    </source>
</evidence>
<dbReference type="InterPro" id="IPR036527">
    <property type="entry name" value="SCP2_sterol-bd_dom_sf"/>
</dbReference>
<proteinExistence type="predicted"/>
<reference evidence="1 2" key="1">
    <citation type="submission" date="2019-03" db="EMBL/GenBank/DDBJ databases">
        <title>Genomic Encyclopedia of Archaeal and Bacterial Type Strains, Phase II (KMG-II): from individual species to whole genera.</title>
        <authorList>
            <person name="Goeker M."/>
        </authorList>
    </citation>
    <scope>NUCLEOTIDE SEQUENCE [LARGE SCALE GENOMIC DNA]</scope>
    <source>
        <strain evidence="1 2">DSM 45499</strain>
    </source>
</reference>
<dbReference type="OrthoDB" id="9792527at2"/>
<dbReference type="Proteomes" id="UP000294927">
    <property type="component" value="Unassembled WGS sequence"/>
</dbReference>
<sequence length="169" mass="18305">MVYTLTDRGHALDDALRELRRWGVGFLADPTADGAPDQRFDVTYVRGIQHVPDGEFQLDVDGEPATLRFTAGRLHQHPGPASDPDLIVATSSAFLDRWAAGETDWDQGRAGGEVTVDGPETAWPHWLAATGYLLDVDAEAGQELIADGAGRPFAPAGRTFRESVVVDEH</sequence>
<accession>A0A4R7VKV8</accession>
<dbReference type="Gene3D" id="3.30.1050.10">
    <property type="entry name" value="SCP2 sterol-binding domain"/>
    <property type="match status" value="1"/>
</dbReference>
<dbReference type="EMBL" id="SOCP01000007">
    <property type="protein sequence ID" value="TDV49809.1"/>
    <property type="molecule type" value="Genomic_DNA"/>
</dbReference>
<organism evidence="1 2">
    <name type="scientific">Actinophytocola oryzae</name>
    <dbReference type="NCBI Taxonomy" id="502181"/>
    <lineage>
        <taxon>Bacteria</taxon>
        <taxon>Bacillati</taxon>
        <taxon>Actinomycetota</taxon>
        <taxon>Actinomycetes</taxon>
        <taxon>Pseudonocardiales</taxon>
        <taxon>Pseudonocardiaceae</taxon>
    </lineage>
</organism>
<name>A0A4R7VKV8_9PSEU</name>
<evidence type="ECO:0000313" key="2">
    <source>
        <dbReference type="Proteomes" id="UP000294927"/>
    </source>
</evidence>
<dbReference type="SUPFAM" id="SSF55718">
    <property type="entry name" value="SCP-like"/>
    <property type="match status" value="1"/>
</dbReference>
<dbReference type="AlphaFoldDB" id="A0A4R7VKV8"/>
<gene>
    <name evidence="1" type="ORF">CLV71_107157</name>
</gene>
<dbReference type="RefSeq" id="WP_133904503.1">
    <property type="nucleotide sequence ID" value="NZ_SOCP01000007.1"/>
</dbReference>
<keyword evidence="2" id="KW-1185">Reference proteome</keyword>
<comment type="caution">
    <text evidence="1">The sequence shown here is derived from an EMBL/GenBank/DDBJ whole genome shotgun (WGS) entry which is preliminary data.</text>
</comment>
<protein>
    <submittedName>
        <fullName evidence="1">Uncharacterized protein</fullName>
    </submittedName>
</protein>